<gene>
    <name evidence="1" type="ORF">EU509_14920</name>
</gene>
<sequence length="68" mass="7754">MFKIKVLTPNDSIKFWYVKSIKRGSKSFAGTTDLSDAKTYRKTKAVNALLNYFLEIGINYVLLDTNSD</sequence>
<name>A0ABQ6RF06_9GAMM</name>
<dbReference type="RefSeq" id="WP_149606417.1">
    <property type="nucleotide sequence ID" value="NZ_SEUJ01000075.1"/>
</dbReference>
<dbReference type="EMBL" id="SEUJ01000075">
    <property type="protein sequence ID" value="KAA1152086.1"/>
    <property type="molecule type" value="Genomic_DNA"/>
</dbReference>
<evidence type="ECO:0000313" key="1">
    <source>
        <dbReference type="EMBL" id="KAA1152086.1"/>
    </source>
</evidence>
<proteinExistence type="predicted"/>
<protein>
    <submittedName>
        <fullName evidence="1">Uncharacterized protein</fullName>
    </submittedName>
</protein>
<comment type="caution">
    <text evidence="1">The sequence shown here is derived from an EMBL/GenBank/DDBJ whole genome shotgun (WGS) entry which is preliminary data.</text>
</comment>
<evidence type="ECO:0000313" key="2">
    <source>
        <dbReference type="Proteomes" id="UP000322915"/>
    </source>
</evidence>
<keyword evidence="2" id="KW-1185">Reference proteome</keyword>
<reference evidence="1 2" key="1">
    <citation type="submission" date="2019-01" db="EMBL/GenBank/DDBJ databases">
        <title>Genome sequences of marine Pseudoalteromonas species.</title>
        <authorList>
            <person name="Boraston A.B."/>
            <person name="Hehemann J.-H."/>
            <person name="Vickers C.J."/>
            <person name="Salama-Alber O."/>
            <person name="Abe K."/>
            <person name="Hettle A.J."/>
        </authorList>
    </citation>
    <scope>NUCLEOTIDE SEQUENCE [LARGE SCALE GENOMIC DNA]</scope>
    <source>
        <strain evidence="1 2">PS47</strain>
    </source>
</reference>
<accession>A0ABQ6RF06</accession>
<organism evidence="1 2">
    <name type="scientific">Pseudoalteromonas fuliginea</name>
    <dbReference type="NCBI Taxonomy" id="1872678"/>
    <lineage>
        <taxon>Bacteria</taxon>
        <taxon>Pseudomonadati</taxon>
        <taxon>Pseudomonadota</taxon>
        <taxon>Gammaproteobacteria</taxon>
        <taxon>Alteromonadales</taxon>
        <taxon>Pseudoalteromonadaceae</taxon>
        <taxon>Pseudoalteromonas</taxon>
    </lineage>
</organism>
<dbReference type="Proteomes" id="UP000322915">
    <property type="component" value="Unassembled WGS sequence"/>
</dbReference>